<evidence type="ECO:0000256" key="1">
    <source>
        <dbReference type="SAM" id="MobiDB-lite"/>
    </source>
</evidence>
<name>A0A0D2P2P5_HYPSF</name>
<dbReference type="Proteomes" id="UP000054270">
    <property type="component" value="Unassembled WGS sequence"/>
</dbReference>
<accession>A0A0D2P2P5</accession>
<proteinExistence type="predicted"/>
<organism evidence="2 3">
    <name type="scientific">Hypholoma sublateritium (strain FD-334 SS-4)</name>
    <dbReference type="NCBI Taxonomy" id="945553"/>
    <lineage>
        <taxon>Eukaryota</taxon>
        <taxon>Fungi</taxon>
        <taxon>Dikarya</taxon>
        <taxon>Basidiomycota</taxon>
        <taxon>Agaricomycotina</taxon>
        <taxon>Agaricomycetes</taxon>
        <taxon>Agaricomycetidae</taxon>
        <taxon>Agaricales</taxon>
        <taxon>Agaricineae</taxon>
        <taxon>Strophariaceae</taxon>
        <taxon>Hypholoma</taxon>
    </lineage>
</organism>
<dbReference type="AlphaFoldDB" id="A0A0D2P2P5"/>
<dbReference type="EMBL" id="KN817533">
    <property type="protein sequence ID" value="KJA25174.1"/>
    <property type="molecule type" value="Genomic_DNA"/>
</dbReference>
<reference evidence="3" key="1">
    <citation type="submission" date="2014-04" db="EMBL/GenBank/DDBJ databases">
        <title>Evolutionary Origins and Diversification of the Mycorrhizal Mutualists.</title>
        <authorList>
            <consortium name="DOE Joint Genome Institute"/>
            <consortium name="Mycorrhizal Genomics Consortium"/>
            <person name="Kohler A."/>
            <person name="Kuo A."/>
            <person name="Nagy L.G."/>
            <person name="Floudas D."/>
            <person name="Copeland A."/>
            <person name="Barry K.W."/>
            <person name="Cichocki N."/>
            <person name="Veneault-Fourrey C."/>
            <person name="LaButti K."/>
            <person name="Lindquist E.A."/>
            <person name="Lipzen A."/>
            <person name="Lundell T."/>
            <person name="Morin E."/>
            <person name="Murat C."/>
            <person name="Riley R."/>
            <person name="Ohm R."/>
            <person name="Sun H."/>
            <person name="Tunlid A."/>
            <person name="Henrissat B."/>
            <person name="Grigoriev I.V."/>
            <person name="Hibbett D.S."/>
            <person name="Martin F."/>
        </authorList>
    </citation>
    <scope>NUCLEOTIDE SEQUENCE [LARGE SCALE GENOMIC DNA]</scope>
    <source>
        <strain evidence="3">FD-334 SS-4</strain>
    </source>
</reference>
<evidence type="ECO:0000313" key="3">
    <source>
        <dbReference type="Proteomes" id="UP000054270"/>
    </source>
</evidence>
<gene>
    <name evidence="2" type="ORF">HYPSUDRAFT_200060</name>
</gene>
<keyword evidence="3" id="KW-1185">Reference proteome</keyword>
<evidence type="ECO:0000313" key="2">
    <source>
        <dbReference type="EMBL" id="KJA25174.1"/>
    </source>
</evidence>
<protein>
    <submittedName>
        <fullName evidence="2">Uncharacterized protein</fullName>
    </submittedName>
</protein>
<feature type="region of interest" description="Disordered" evidence="1">
    <location>
        <begin position="35"/>
        <end position="78"/>
    </location>
</feature>
<sequence>MIQELDSDTQPYLSLEDLLEKPLFCPDSFSSGISIGDSIETQSGREAEPFVAHPSPSGSRLESESVEANPSEEEEENDTWMDCDYTYTEETQSNSSMSVTTTEDVLDAPKRADVVWTKAYQVPTQARPCTTACAVLQIWRFRACAVRCAPLYTSVCFPRYEDHYARGESHAAPLPLRRFFVPFRPVSLRARTGDHRRLCREFDLRARWLSRHHEPYFFLPGQRTASGRGRRLEHF</sequence>